<feature type="transmembrane region" description="Helical" evidence="7">
    <location>
        <begin position="65"/>
        <end position="86"/>
    </location>
</feature>
<accession>A0A8J2I5Z6</accession>
<reference evidence="9" key="1">
    <citation type="submission" date="2021-05" db="EMBL/GenBank/DDBJ databases">
        <authorList>
            <person name="Stam R."/>
        </authorList>
    </citation>
    <scope>NUCLEOTIDE SEQUENCE</scope>
    <source>
        <strain evidence="9">CS162</strain>
    </source>
</reference>
<dbReference type="GeneID" id="67016670"/>
<keyword evidence="4" id="KW-0249">Electron transport</keyword>
<dbReference type="PANTHER" id="PTHR47797">
    <property type="entry name" value="DEHYDROGENASE, PUTATIVE (AFU_ORTHOLOGUE AFUA_8G05805)-RELATED"/>
    <property type="match status" value="1"/>
</dbReference>
<organism evidence="9 10">
    <name type="scientific">Alternaria atra</name>
    <dbReference type="NCBI Taxonomy" id="119953"/>
    <lineage>
        <taxon>Eukaryota</taxon>
        <taxon>Fungi</taxon>
        <taxon>Dikarya</taxon>
        <taxon>Ascomycota</taxon>
        <taxon>Pezizomycotina</taxon>
        <taxon>Dothideomycetes</taxon>
        <taxon>Pleosporomycetidae</taxon>
        <taxon>Pleosporales</taxon>
        <taxon>Pleosporineae</taxon>
        <taxon>Pleosporaceae</taxon>
        <taxon>Alternaria</taxon>
        <taxon>Alternaria sect. Ulocladioides</taxon>
    </lineage>
</organism>
<keyword evidence="5 7" id="KW-1133">Transmembrane helix</keyword>
<evidence type="ECO:0000259" key="8">
    <source>
        <dbReference type="SMART" id="SM00665"/>
    </source>
</evidence>
<name>A0A8J2I5Z6_9PLEO</name>
<dbReference type="CDD" id="cd08760">
    <property type="entry name" value="Cyt_b561_FRRS1_like"/>
    <property type="match status" value="1"/>
</dbReference>
<evidence type="ECO:0000256" key="4">
    <source>
        <dbReference type="ARBA" id="ARBA00022982"/>
    </source>
</evidence>
<feature type="transmembrane region" description="Helical" evidence="7">
    <location>
        <begin position="98"/>
        <end position="117"/>
    </location>
</feature>
<evidence type="ECO:0000256" key="7">
    <source>
        <dbReference type="SAM" id="Phobius"/>
    </source>
</evidence>
<dbReference type="InterPro" id="IPR006593">
    <property type="entry name" value="Cyt_b561/ferric_Rdtase_TM"/>
</dbReference>
<dbReference type="Proteomes" id="UP000676310">
    <property type="component" value="Unassembled WGS sequence"/>
</dbReference>
<dbReference type="RefSeq" id="XP_043168498.1">
    <property type="nucleotide sequence ID" value="XM_043312563.1"/>
</dbReference>
<comment type="caution">
    <text evidence="9">The sequence shown here is derived from an EMBL/GenBank/DDBJ whole genome shotgun (WGS) entry which is preliminary data.</text>
</comment>
<evidence type="ECO:0000256" key="6">
    <source>
        <dbReference type="ARBA" id="ARBA00023136"/>
    </source>
</evidence>
<comment type="subcellular location">
    <subcellularLocation>
        <location evidence="1">Membrane</location>
    </subcellularLocation>
</comment>
<feature type="transmembrane region" description="Helical" evidence="7">
    <location>
        <begin position="194"/>
        <end position="213"/>
    </location>
</feature>
<dbReference type="InterPro" id="IPR036259">
    <property type="entry name" value="MFS_trans_sf"/>
</dbReference>
<dbReference type="OrthoDB" id="19261at2759"/>
<keyword evidence="10" id="KW-1185">Reference proteome</keyword>
<dbReference type="AlphaFoldDB" id="A0A8J2I5Z6"/>
<evidence type="ECO:0000256" key="2">
    <source>
        <dbReference type="ARBA" id="ARBA00022448"/>
    </source>
</evidence>
<evidence type="ECO:0000313" key="10">
    <source>
        <dbReference type="Proteomes" id="UP000676310"/>
    </source>
</evidence>
<dbReference type="EMBL" id="CAJRGZ010000017">
    <property type="protein sequence ID" value="CAG5157155.1"/>
    <property type="molecule type" value="Genomic_DNA"/>
</dbReference>
<feature type="transmembrane region" description="Helical" evidence="7">
    <location>
        <begin position="160"/>
        <end position="182"/>
    </location>
</feature>
<evidence type="ECO:0000256" key="3">
    <source>
        <dbReference type="ARBA" id="ARBA00022692"/>
    </source>
</evidence>
<evidence type="ECO:0000256" key="5">
    <source>
        <dbReference type="ARBA" id="ARBA00022989"/>
    </source>
</evidence>
<evidence type="ECO:0000313" key="9">
    <source>
        <dbReference type="EMBL" id="CAG5157155.1"/>
    </source>
</evidence>
<keyword evidence="6 7" id="KW-0472">Membrane</keyword>
<evidence type="ECO:0000256" key="1">
    <source>
        <dbReference type="ARBA" id="ARBA00004370"/>
    </source>
</evidence>
<feature type="domain" description="Cytochrome b561" evidence="8">
    <location>
        <begin position="63"/>
        <end position="184"/>
    </location>
</feature>
<dbReference type="SMART" id="SM00665">
    <property type="entry name" value="B561"/>
    <property type="match status" value="1"/>
</dbReference>
<feature type="transmembrane region" description="Helical" evidence="7">
    <location>
        <begin position="129"/>
        <end position="148"/>
    </location>
</feature>
<dbReference type="Pfam" id="PF03188">
    <property type="entry name" value="Cytochrom_B561"/>
    <property type="match status" value="1"/>
</dbReference>
<keyword evidence="2" id="KW-0813">Transport</keyword>
<sequence length="250" mass="27025">MSTSKSAGIKRHDAYGNFWMDMTKATSTETDTATIPSGVALSTTYNAGADGAAESDGDKVGPAHAAIMLATFAIIFPLGAVLLRFLESVKIHGIVQSAGVLAALGGVGLGIYLSKMYHHSKDVTSGHQVFGLVLFVLLFLQWGIGFYHHLRFRKHKRPTIYGKIHLFAGPAIVLGGIINGFTGFNFSGDPKNNVYYGIAVGIILAVVLVLLVWKRWSTRRQNKMGSILESEESQEDSYGLNLIRGSHNTI</sequence>
<protein>
    <recommendedName>
        <fullName evidence="8">Cytochrome b561 domain-containing protein</fullName>
    </recommendedName>
</protein>
<dbReference type="Gene3D" id="1.20.120.1770">
    <property type="match status" value="1"/>
</dbReference>
<gene>
    <name evidence="9" type="ORF">ALTATR162_LOCUS4947</name>
</gene>
<proteinExistence type="predicted"/>
<keyword evidence="3 7" id="KW-0812">Transmembrane</keyword>
<dbReference type="PANTHER" id="PTHR47797:SF3">
    <property type="entry name" value="CYTOCHROME B561 DOMAIN-CONTAINING PROTEIN"/>
    <property type="match status" value="1"/>
</dbReference>
<dbReference type="SUPFAM" id="SSF103473">
    <property type="entry name" value="MFS general substrate transporter"/>
    <property type="match status" value="1"/>
</dbReference>
<dbReference type="GO" id="GO:0016020">
    <property type="term" value="C:membrane"/>
    <property type="evidence" value="ECO:0007669"/>
    <property type="project" value="UniProtKB-SubCell"/>
</dbReference>